<evidence type="ECO:0000313" key="2">
    <source>
        <dbReference type="Proteomes" id="UP001499843"/>
    </source>
</evidence>
<accession>A0ABN3D0F5</accession>
<evidence type="ECO:0000313" key="1">
    <source>
        <dbReference type="EMBL" id="GAA2215246.1"/>
    </source>
</evidence>
<keyword evidence="2" id="KW-1185">Reference proteome</keyword>
<name>A0ABN3D0F5_9ACTN</name>
<organism evidence="1 2">
    <name type="scientific">Nonomuraea monospora</name>
    <dbReference type="NCBI Taxonomy" id="568818"/>
    <lineage>
        <taxon>Bacteria</taxon>
        <taxon>Bacillati</taxon>
        <taxon>Actinomycetota</taxon>
        <taxon>Actinomycetes</taxon>
        <taxon>Streptosporangiales</taxon>
        <taxon>Streptosporangiaceae</taxon>
        <taxon>Nonomuraea</taxon>
    </lineage>
</organism>
<dbReference type="RefSeq" id="WP_344493827.1">
    <property type="nucleotide sequence ID" value="NZ_BAAAQX010000048.1"/>
</dbReference>
<protein>
    <submittedName>
        <fullName evidence="1">Uncharacterized protein</fullName>
    </submittedName>
</protein>
<dbReference type="Proteomes" id="UP001499843">
    <property type="component" value="Unassembled WGS sequence"/>
</dbReference>
<gene>
    <name evidence="1" type="ORF">GCM10009850_107130</name>
</gene>
<sequence>MRPEGRTLLEGDPALILEEGIGYVRAWSEAQHAVSGLRSALEAVGHGDALPFLHADVTEFGTGVVELGRVTPQTAELLMRALKLLAAQSDLSGDEFAA</sequence>
<proteinExistence type="predicted"/>
<reference evidence="1 2" key="1">
    <citation type="journal article" date="2019" name="Int. J. Syst. Evol. Microbiol.">
        <title>The Global Catalogue of Microorganisms (GCM) 10K type strain sequencing project: providing services to taxonomists for standard genome sequencing and annotation.</title>
        <authorList>
            <consortium name="The Broad Institute Genomics Platform"/>
            <consortium name="The Broad Institute Genome Sequencing Center for Infectious Disease"/>
            <person name="Wu L."/>
            <person name="Ma J."/>
        </authorList>
    </citation>
    <scope>NUCLEOTIDE SEQUENCE [LARGE SCALE GENOMIC DNA]</scope>
    <source>
        <strain evidence="1 2">JCM 16114</strain>
    </source>
</reference>
<comment type="caution">
    <text evidence="1">The sequence shown here is derived from an EMBL/GenBank/DDBJ whole genome shotgun (WGS) entry which is preliminary data.</text>
</comment>
<dbReference type="EMBL" id="BAAAQX010000048">
    <property type="protein sequence ID" value="GAA2215246.1"/>
    <property type="molecule type" value="Genomic_DNA"/>
</dbReference>